<protein>
    <submittedName>
        <fullName evidence="1">Uncharacterized protein</fullName>
    </submittedName>
</protein>
<reference evidence="1 2" key="1">
    <citation type="submission" date="2020-02" db="EMBL/GenBank/DDBJ databases">
        <authorList>
            <person name="Ma Q."/>
            <person name="Huang Y."/>
            <person name="Song X."/>
            <person name="Pei D."/>
        </authorList>
    </citation>
    <scope>NUCLEOTIDE SEQUENCE [LARGE SCALE GENOMIC DNA]</scope>
    <source>
        <strain evidence="1">Sxm20200214</strain>
        <tissue evidence="1">Leaf</tissue>
    </source>
</reference>
<evidence type="ECO:0000313" key="1">
    <source>
        <dbReference type="EMBL" id="KAG2324273.1"/>
    </source>
</evidence>
<name>A0A8X7W5G2_BRACI</name>
<dbReference type="EMBL" id="JAAMPC010000002">
    <property type="protein sequence ID" value="KAG2324273.1"/>
    <property type="molecule type" value="Genomic_DNA"/>
</dbReference>
<organism evidence="1 2">
    <name type="scientific">Brassica carinata</name>
    <name type="common">Ethiopian mustard</name>
    <name type="synonym">Abyssinian cabbage</name>
    <dbReference type="NCBI Taxonomy" id="52824"/>
    <lineage>
        <taxon>Eukaryota</taxon>
        <taxon>Viridiplantae</taxon>
        <taxon>Streptophyta</taxon>
        <taxon>Embryophyta</taxon>
        <taxon>Tracheophyta</taxon>
        <taxon>Spermatophyta</taxon>
        <taxon>Magnoliopsida</taxon>
        <taxon>eudicotyledons</taxon>
        <taxon>Gunneridae</taxon>
        <taxon>Pentapetalae</taxon>
        <taxon>rosids</taxon>
        <taxon>malvids</taxon>
        <taxon>Brassicales</taxon>
        <taxon>Brassicaceae</taxon>
        <taxon>Brassiceae</taxon>
        <taxon>Brassica</taxon>
    </lineage>
</organism>
<keyword evidence="2" id="KW-1185">Reference proteome</keyword>
<proteinExistence type="predicted"/>
<evidence type="ECO:0000313" key="2">
    <source>
        <dbReference type="Proteomes" id="UP000886595"/>
    </source>
</evidence>
<dbReference type="AlphaFoldDB" id="A0A8X7W5G2"/>
<sequence>MIWTNQCNAKALKDFLKPRDALDFDPSQTNNDNDASDWWTPMTTVRKLLKGGSKQSNAPLTSAKWDRWTGGPSKKLQLMTHLAADGSPQRHQYYFTKNRGIDSRNGLLNPTALRIGPSL</sequence>
<accession>A0A8X7W5G2</accession>
<comment type="caution">
    <text evidence="1">The sequence shown here is derived from an EMBL/GenBank/DDBJ whole genome shotgun (WGS) entry which is preliminary data.</text>
</comment>
<dbReference type="Proteomes" id="UP000886595">
    <property type="component" value="Unassembled WGS sequence"/>
</dbReference>
<gene>
    <name evidence="1" type="ORF">Bca52824_007001</name>
</gene>